<dbReference type="RefSeq" id="XP_040640302.1">
    <property type="nucleotide sequence ID" value="XM_040781528.1"/>
</dbReference>
<gene>
    <name evidence="13" type="ORF">EURHEDRAFT_411121</name>
</gene>
<evidence type="ECO:0000256" key="11">
    <source>
        <dbReference type="SAM" id="SignalP"/>
    </source>
</evidence>
<dbReference type="EMBL" id="KK088418">
    <property type="protein sequence ID" value="EYE96614.1"/>
    <property type="molecule type" value="Genomic_DNA"/>
</dbReference>
<feature type="chain" id="PRO_5001499305" evidence="11">
    <location>
        <begin position="20"/>
        <end position="427"/>
    </location>
</feature>
<dbReference type="SUPFAM" id="SSF50630">
    <property type="entry name" value="Acid proteases"/>
    <property type="match status" value="1"/>
</dbReference>
<dbReference type="PROSITE" id="PS51767">
    <property type="entry name" value="PEPTIDASE_A1"/>
    <property type="match status" value="1"/>
</dbReference>
<dbReference type="PANTHER" id="PTHR47966:SF23">
    <property type="entry name" value="ASPARTIC ENDOPEPTIDASE, PUTATIVE (AFU_ORTHOLOGUE AFUA_2G15950)-RELATED"/>
    <property type="match status" value="1"/>
</dbReference>
<proteinExistence type="inferred from homology"/>
<dbReference type="OrthoDB" id="2747330at2759"/>
<dbReference type="PANTHER" id="PTHR47966">
    <property type="entry name" value="BETA-SITE APP-CLEAVING ENZYME, ISOFORM A-RELATED"/>
    <property type="match status" value="1"/>
</dbReference>
<evidence type="ECO:0000256" key="5">
    <source>
        <dbReference type="ARBA" id="ARBA00022729"/>
    </source>
</evidence>
<dbReference type="InterPro" id="IPR021109">
    <property type="entry name" value="Peptidase_aspartic_dom_sf"/>
</dbReference>
<evidence type="ECO:0000259" key="12">
    <source>
        <dbReference type="PROSITE" id="PS51767"/>
    </source>
</evidence>
<dbReference type="HOGENOM" id="CLU_013253_0_0_1"/>
<evidence type="ECO:0000256" key="7">
    <source>
        <dbReference type="ARBA" id="ARBA00022801"/>
    </source>
</evidence>
<comment type="similarity">
    <text evidence="2">Belongs to the peptidase A1 family.</text>
</comment>
<keyword evidence="6" id="KW-0064">Aspartyl protease</keyword>
<keyword evidence="7" id="KW-0378">Hydrolase</keyword>
<evidence type="ECO:0000256" key="10">
    <source>
        <dbReference type="PIRSR" id="PIRSR601461-1"/>
    </source>
</evidence>
<feature type="domain" description="Peptidase A1" evidence="12">
    <location>
        <begin position="106"/>
        <end position="421"/>
    </location>
</feature>
<dbReference type="MEROPS" id="A01.079"/>
<evidence type="ECO:0000256" key="6">
    <source>
        <dbReference type="ARBA" id="ARBA00022750"/>
    </source>
</evidence>
<organism evidence="13 14">
    <name type="scientific">Aspergillus ruber (strain CBS 135680)</name>
    <dbReference type="NCBI Taxonomy" id="1388766"/>
    <lineage>
        <taxon>Eukaryota</taxon>
        <taxon>Fungi</taxon>
        <taxon>Dikarya</taxon>
        <taxon>Ascomycota</taxon>
        <taxon>Pezizomycotina</taxon>
        <taxon>Eurotiomycetes</taxon>
        <taxon>Eurotiomycetidae</taxon>
        <taxon>Eurotiales</taxon>
        <taxon>Aspergillaceae</taxon>
        <taxon>Aspergillus</taxon>
        <taxon>Aspergillus subgen. Aspergillus</taxon>
    </lineage>
</organism>
<dbReference type="Pfam" id="PF00026">
    <property type="entry name" value="Asp"/>
    <property type="match status" value="1"/>
</dbReference>
<comment type="subcellular location">
    <subcellularLocation>
        <location evidence="1">Secreted</location>
    </subcellularLocation>
</comment>
<feature type="active site" evidence="10">
    <location>
        <position position="122"/>
    </location>
</feature>
<dbReference type="InterPro" id="IPR034163">
    <property type="entry name" value="Aspergillopepsin-like_cat_dom"/>
</dbReference>
<keyword evidence="14" id="KW-1185">Reference proteome</keyword>
<dbReference type="Gene3D" id="2.40.70.10">
    <property type="entry name" value="Acid Proteases"/>
    <property type="match status" value="2"/>
</dbReference>
<dbReference type="PRINTS" id="PR00792">
    <property type="entry name" value="PEPSIN"/>
</dbReference>
<evidence type="ECO:0000256" key="1">
    <source>
        <dbReference type="ARBA" id="ARBA00004613"/>
    </source>
</evidence>
<evidence type="ECO:0000256" key="2">
    <source>
        <dbReference type="ARBA" id="ARBA00007447"/>
    </source>
</evidence>
<dbReference type="STRING" id="1388766.A0A017SJ00"/>
<dbReference type="Proteomes" id="UP000019804">
    <property type="component" value="Unassembled WGS sequence"/>
</dbReference>
<dbReference type="GO" id="GO:0006508">
    <property type="term" value="P:proteolysis"/>
    <property type="evidence" value="ECO:0007669"/>
    <property type="project" value="UniProtKB-KW"/>
</dbReference>
<dbReference type="AlphaFoldDB" id="A0A017SJ00"/>
<reference evidence="14" key="1">
    <citation type="journal article" date="2014" name="Nat. Commun.">
        <title>Genomic adaptations of the halophilic Dead Sea filamentous fungus Eurotium rubrum.</title>
        <authorList>
            <person name="Kis-Papo T."/>
            <person name="Weig A.R."/>
            <person name="Riley R."/>
            <person name="Persoh D."/>
            <person name="Salamov A."/>
            <person name="Sun H."/>
            <person name="Lipzen A."/>
            <person name="Wasser S.P."/>
            <person name="Rambold G."/>
            <person name="Grigoriev I.V."/>
            <person name="Nevo E."/>
        </authorList>
    </citation>
    <scope>NUCLEOTIDE SEQUENCE [LARGE SCALE GENOMIC DNA]</scope>
    <source>
        <strain evidence="14">CBS 135680</strain>
    </source>
</reference>
<accession>A0A017SJ00</accession>
<feature type="active site" evidence="10">
    <location>
        <position position="308"/>
    </location>
</feature>
<evidence type="ECO:0000256" key="8">
    <source>
        <dbReference type="ARBA" id="ARBA00023145"/>
    </source>
</evidence>
<keyword evidence="9" id="KW-0325">Glycoprotein</keyword>
<feature type="signal peptide" evidence="11">
    <location>
        <begin position="1"/>
        <end position="19"/>
    </location>
</feature>
<evidence type="ECO:0000256" key="4">
    <source>
        <dbReference type="ARBA" id="ARBA00022670"/>
    </source>
</evidence>
<evidence type="ECO:0000256" key="9">
    <source>
        <dbReference type="ARBA" id="ARBA00023180"/>
    </source>
</evidence>
<sequence length="427" mass="45544">MQLLQSFVLTLLFSCEALSAPTSTTTRSQLKGRSFKIGRVRQGATVLDGATALQRSYRKYGIAAVDLGIDDLLDFKPLSSGNSQTNTDDDQTGEVNAVSVQGDAQFVSPVTIGGQTIVMNFDTGSADFWVMNTELPSDQTKGHTIYDPSKSSTYKEMKDYTFNITYGDSSYAYGGVGQDTVDIGGATATGQAVGLPTEVSSYFVGDTYSNGLVGLGFSVLNMVQPEPQKTFFDNVADSLDEPLFTALLKSDGQGEYEFGTIDPNKYSGQLINVTVDPSAGFWQFDSKFFSVGNGPLEKVSTAPTSIVDSGTSLMLMSPEVAAAYYAQVDRAVFANSAGGWIYPCSSELPNFSVAVGNSYMATVPGSLVNFAGVGQNSTTGEDLCYGGIQSNQDTSLQILGDVFMKSMFVVFDKRGPSVAFASPVWEE</sequence>
<dbReference type="FunFam" id="2.40.70.10:FF:000026">
    <property type="entry name" value="Endothiapepsin"/>
    <property type="match status" value="1"/>
</dbReference>
<name>A0A017SJ00_ASPRC</name>
<dbReference type="GeneID" id="63696652"/>
<dbReference type="CDD" id="cd06097">
    <property type="entry name" value="Aspergillopepsin_like"/>
    <property type="match status" value="1"/>
</dbReference>
<protein>
    <submittedName>
        <fullName evidence="13">Acid protease</fullName>
    </submittedName>
</protein>
<evidence type="ECO:0000313" key="14">
    <source>
        <dbReference type="Proteomes" id="UP000019804"/>
    </source>
</evidence>
<dbReference type="InterPro" id="IPR033121">
    <property type="entry name" value="PEPTIDASE_A1"/>
</dbReference>
<evidence type="ECO:0000256" key="3">
    <source>
        <dbReference type="ARBA" id="ARBA00022525"/>
    </source>
</evidence>
<keyword evidence="4 13" id="KW-0645">Protease</keyword>
<keyword evidence="5 11" id="KW-0732">Signal</keyword>
<dbReference type="GO" id="GO:0004190">
    <property type="term" value="F:aspartic-type endopeptidase activity"/>
    <property type="evidence" value="ECO:0007669"/>
    <property type="project" value="UniProtKB-KW"/>
</dbReference>
<keyword evidence="8" id="KW-0865">Zymogen</keyword>
<evidence type="ECO:0000313" key="13">
    <source>
        <dbReference type="EMBL" id="EYE96614.1"/>
    </source>
</evidence>
<keyword evidence="3" id="KW-0964">Secreted</keyword>
<dbReference type="InterPro" id="IPR001461">
    <property type="entry name" value="Aspartic_peptidase_A1"/>
</dbReference>
<dbReference type="GO" id="GO:0005576">
    <property type="term" value="C:extracellular region"/>
    <property type="evidence" value="ECO:0007669"/>
    <property type="project" value="UniProtKB-SubCell"/>
</dbReference>